<reference evidence="1" key="1">
    <citation type="submission" date="2023-04" db="EMBL/GenBank/DDBJ databases">
        <title>Ambrosiozyma monospora NBRC 10751.</title>
        <authorList>
            <person name="Ichikawa N."/>
            <person name="Sato H."/>
            <person name="Tonouchi N."/>
        </authorList>
    </citation>
    <scope>NUCLEOTIDE SEQUENCE</scope>
    <source>
        <strain evidence="1">NBRC 10751</strain>
    </source>
</reference>
<protein>
    <submittedName>
        <fullName evidence="1">Unnamed protein product</fullName>
    </submittedName>
</protein>
<accession>A0ACB5TD19</accession>
<name>A0ACB5TD19_AMBMO</name>
<gene>
    <name evidence="1" type="ORF">Amon02_000768700</name>
</gene>
<dbReference type="EMBL" id="BSXS01006480">
    <property type="protein sequence ID" value="GME85618.1"/>
    <property type="molecule type" value="Genomic_DNA"/>
</dbReference>
<evidence type="ECO:0000313" key="2">
    <source>
        <dbReference type="Proteomes" id="UP001165064"/>
    </source>
</evidence>
<evidence type="ECO:0000313" key="1">
    <source>
        <dbReference type="EMBL" id="GME85618.1"/>
    </source>
</evidence>
<dbReference type="Proteomes" id="UP001165064">
    <property type="component" value="Unassembled WGS sequence"/>
</dbReference>
<keyword evidence="2" id="KW-1185">Reference proteome</keyword>
<sequence>MMRPTASFLLTLAFLATAALSEESADSVSVSSGNLETADTEASTDTTTTTSAVEVEESTIDTPEHEPISAEDDQLNQLDLSQQDVLKIDNDNKHKIAIIGAGVSGSSAAHHLNEYAGENVEITVFEKDDHIGGRSTTIDVDGYPVELGGAIFVDCNSVLKKGLLDYNLTLNAKEQPPNGMGVWNGDGFDFIGFKGNKIIDMIKFLFHCGAGVWKMDKAREQVVDEYLHGYYNEDINFPFTDASYVR</sequence>
<proteinExistence type="predicted"/>
<organism evidence="1 2">
    <name type="scientific">Ambrosiozyma monospora</name>
    <name type="common">Yeast</name>
    <name type="synonym">Endomycopsis monosporus</name>
    <dbReference type="NCBI Taxonomy" id="43982"/>
    <lineage>
        <taxon>Eukaryota</taxon>
        <taxon>Fungi</taxon>
        <taxon>Dikarya</taxon>
        <taxon>Ascomycota</taxon>
        <taxon>Saccharomycotina</taxon>
        <taxon>Pichiomycetes</taxon>
        <taxon>Pichiales</taxon>
        <taxon>Pichiaceae</taxon>
        <taxon>Ambrosiozyma</taxon>
    </lineage>
</organism>
<comment type="caution">
    <text evidence="1">The sequence shown here is derived from an EMBL/GenBank/DDBJ whole genome shotgun (WGS) entry which is preliminary data.</text>
</comment>